<comment type="caution">
    <text evidence="3">The sequence shown here is derived from an EMBL/GenBank/DDBJ whole genome shotgun (WGS) entry which is preliminary data.</text>
</comment>
<dbReference type="OrthoDB" id="10459479at2759"/>
<keyword evidence="1" id="KW-0472">Membrane</keyword>
<sequence>MSRSFLFLSLYLSHVLFLNIQTAASTIPTENSSKKPSLSSQEKAERVSGFVIAYFVNLVVVAAMLYWLSRQTKKNTAKRDDLQMNTSPLCKPAATFLESNKEPEVSITNQAFAEDSESPENATATESREAIVVFNDDTKF</sequence>
<feature type="signal peptide" evidence="2">
    <location>
        <begin position="1"/>
        <end position="24"/>
    </location>
</feature>
<proteinExistence type="predicted"/>
<protein>
    <submittedName>
        <fullName evidence="3">Uncharacterized protein</fullName>
    </submittedName>
</protein>
<dbReference type="EMBL" id="LSMT01000310">
    <property type="protein sequence ID" value="PFX20600.1"/>
    <property type="molecule type" value="Genomic_DNA"/>
</dbReference>
<evidence type="ECO:0000256" key="1">
    <source>
        <dbReference type="SAM" id="Phobius"/>
    </source>
</evidence>
<keyword evidence="2" id="KW-0732">Signal</keyword>
<organism evidence="3 4">
    <name type="scientific">Stylophora pistillata</name>
    <name type="common">Smooth cauliflower coral</name>
    <dbReference type="NCBI Taxonomy" id="50429"/>
    <lineage>
        <taxon>Eukaryota</taxon>
        <taxon>Metazoa</taxon>
        <taxon>Cnidaria</taxon>
        <taxon>Anthozoa</taxon>
        <taxon>Hexacorallia</taxon>
        <taxon>Scleractinia</taxon>
        <taxon>Astrocoeniina</taxon>
        <taxon>Pocilloporidae</taxon>
        <taxon>Stylophora</taxon>
    </lineage>
</organism>
<keyword evidence="1" id="KW-1133">Transmembrane helix</keyword>
<evidence type="ECO:0000256" key="2">
    <source>
        <dbReference type="SAM" id="SignalP"/>
    </source>
</evidence>
<feature type="chain" id="PRO_5012970717" evidence="2">
    <location>
        <begin position="25"/>
        <end position="140"/>
    </location>
</feature>
<dbReference type="Proteomes" id="UP000225706">
    <property type="component" value="Unassembled WGS sequence"/>
</dbReference>
<accession>A0A2B4RVL3</accession>
<evidence type="ECO:0000313" key="3">
    <source>
        <dbReference type="EMBL" id="PFX20600.1"/>
    </source>
</evidence>
<dbReference type="AlphaFoldDB" id="A0A2B4RVL3"/>
<keyword evidence="4" id="KW-1185">Reference proteome</keyword>
<keyword evidence="1" id="KW-0812">Transmembrane</keyword>
<reference evidence="4" key="1">
    <citation type="journal article" date="2017" name="bioRxiv">
        <title>Comparative analysis of the genomes of Stylophora pistillata and Acropora digitifera provides evidence for extensive differences between species of corals.</title>
        <authorList>
            <person name="Voolstra C.R."/>
            <person name="Li Y."/>
            <person name="Liew Y.J."/>
            <person name="Baumgarten S."/>
            <person name="Zoccola D."/>
            <person name="Flot J.-F."/>
            <person name="Tambutte S."/>
            <person name="Allemand D."/>
            <person name="Aranda M."/>
        </authorList>
    </citation>
    <scope>NUCLEOTIDE SEQUENCE [LARGE SCALE GENOMIC DNA]</scope>
</reference>
<gene>
    <name evidence="3" type="ORF">AWC38_SpisGene14934</name>
</gene>
<feature type="transmembrane region" description="Helical" evidence="1">
    <location>
        <begin position="47"/>
        <end position="68"/>
    </location>
</feature>
<name>A0A2B4RVL3_STYPI</name>
<evidence type="ECO:0000313" key="4">
    <source>
        <dbReference type="Proteomes" id="UP000225706"/>
    </source>
</evidence>